<reference evidence="2 3" key="1">
    <citation type="journal article" date="2011" name="J. Bacteriol.">
        <title>Draft genome sequence of the anoxygenic filamentous phototrophic bacterium Oscillochloris trichoides subsp. DG-6.</title>
        <authorList>
            <person name="Kuznetsov B.B."/>
            <person name="Ivanovsky R.N."/>
            <person name="Keppen O.I."/>
            <person name="Sukhacheva M.V."/>
            <person name="Bumazhkin B.K."/>
            <person name="Patutina E.O."/>
            <person name="Beletsky A.V."/>
            <person name="Mardanov A.V."/>
            <person name="Baslerov R.V."/>
            <person name="Panteleeva A.N."/>
            <person name="Kolganova T.V."/>
            <person name="Ravin N.V."/>
            <person name="Skryabin K.G."/>
        </authorList>
    </citation>
    <scope>NUCLEOTIDE SEQUENCE [LARGE SCALE GENOMIC DNA]</scope>
    <source>
        <strain evidence="2 3">DG-6</strain>
    </source>
</reference>
<dbReference type="Pfam" id="PF13240">
    <property type="entry name" value="Zn_Ribbon_1"/>
    <property type="match status" value="1"/>
</dbReference>
<dbReference type="Proteomes" id="UP000054010">
    <property type="component" value="Unassembled WGS sequence"/>
</dbReference>
<protein>
    <recommendedName>
        <fullName evidence="1">Zinc-ribbon domain-containing protein</fullName>
    </recommendedName>
</protein>
<accession>E1IIB5</accession>
<comment type="caution">
    <text evidence="2">The sequence shown here is derived from an EMBL/GenBank/DDBJ whole genome shotgun (WGS) entry which is preliminary data.</text>
</comment>
<proteinExistence type="predicted"/>
<dbReference type="OrthoDB" id="159278at2"/>
<organism evidence="2 3">
    <name type="scientific">Oscillochloris trichoides DG-6</name>
    <dbReference type="NCBI Taxonomy" id="765420"/>
    <lineage>
        <taxon>Bacteria</taxon>
        <taxon>Bacillati</taxon>
        <taxon>Chloroflexota</taxon>
        <taxon>Chloroflexia</taxon>
        <taxon>Chloroflexales</taxon>
        <taxon>Chloroflexineae</taxon>
        <taxon>Oscillochloridaceae</taxon>
        <taxon>Oscillochloris</taxon>
    </lineage>
</organism>
<sequence length="160" mass="17265">MGLFDQIGKTLNQGIDRAKFEAEKFQKTTRLQGEINEARRQLEAKLMEMGQRAYDLQRAGQISAPSIAEMAALVDQLRSTVVAREEELKVAQNEVFEETPLGAPPTSSSQSVPIAYDSPPIVTPPPVTPPPVAAQKVCASCGFQMPSSAMFCPNCGARVG</sequence>
<gene>
    <name evidence="2" type="ORF">OSCT_3066</name>
</gene>
<dbReference type="AlphaFoldDB" id="E1IIB5"/>
<keyword evidence="3" id="KW-1185">Reference proteome</keyword>
<dbReference type="EMBL" id="ADVR01000131">
    <property type="protein sequence ID" value="EFO79065.1"/>
    <property type="molecule type" value="Genomic_DNA"/>
</dbReference>
<evidence type="ECO:0000313" key="2">
    <source>
        <dbReference type="EMBL" id="EFO79065.1"/>
    </source>
</evidence>
<evidence type="ECO:0000259" key="1">
    <source>
        <dbReference type="Pfam" id="PF13240"/>
    </source>
</evidence>
<feature type="domain" description="Zinc-ribbon" evidence="1">
    <location>
        <begin position="138"/>
        <end position="158"/>
    </location>
</feature>
<dbReference type="eggNOG" id="ENOG50333JK">
    <property type="taxonomic scope" value="Bacteria"/>
</dbReference>
<dbReference type="HOGENOM" id="CLU_1685285_0_0_0"/>
<dbReference type="InterPro" id="IPR026870">
    <property type="entry name" value="Zinc_ribbon_dom"/>
</dbReference>
<evidence type="ECO:0000313" key="3">
    <source>
        <dbReference type="Proteomes" id="UP000054010"/>
    </source>
</evidence>
<name>E1IIB5_9CHLR</name>